<gene>
    <name evidence="11" type="ORF">Ctaglu_39240</name>
</gene>
<dbReference type="CDD" id="cd01539">
    <property type="entry name" value="PBP1_GGBP"/>
    <property type="match status" value="1"/>
</dbReference>
<evidence type="ECO:0000256" key="8">
    <source>
        <dbReference type="ARBA" id="ARBA00034323"/>
    </source>
</evidence>
<evidence type="ECO:0000256" key="2">
    <source>
        <dbReference type="ARBA" id="ARBA00022448"/>
    </source>
</evidence>
<feature type="domain" description="Periplasmic binding protein" evidence="10">
    <location>
        <begin position="45"/>
        <end position="315"/>
    </location>
</feature>
<keyword evidence="3" id="KW-0762">Sugar transport</keyword>
<dbReference type="GO" id="GO:0046872">
    <property type="term" value="F:metal ion binding"/>
    <property type="evidence" value="ECO:0007669"/>
    <property type="project" value="UniProtKB-KW"/>
</dbReference>
<evidence type="ECO:0000256" key="9">
    <source>
        <dbReference type="ARBA" id="ARBA00034344"/>
    </source>
</evidence>
<dbReference type="PANTHER" id="PTHR30036:SF2">
    <property type="entry name" value="D-GALACTOSE_METHYL-GALACTOSIDE BINDING PERIPLASMIC PROTEIN MGLB"/>
    <property type="match status" value="1"/>
</dbReference>
<sequence length="351" mass="39010">MNNMKKIIIVLAMAFIIVAIFKVCVSRDTYSKTGYKGKLPKVGAAIYKYDDEFMSYICNSMENDAYGRIALNMNDSQNDQNIQLQQVDEMILKGSRALVINLVQPKAAKAVINKARVANLPVIFFNKEPDASVLNSYDKAWFVGTDSKESGILQGKMIVDLWNENKSKWDKNQDGKLSYVLLKGEPGHPDAEARSKYALDEIKKAGISVEELAQATAMWDDAKAKEKMDGWISKFNDRIEFVISNNDVMALGALDSLEKAGYLSEKKFIPVVGIDAIPNAIKKIKEGTMVGTILNDASSQGRAIIDLVTNAANGKNILNSTSWKITNNKYVRIPYVTIIKDNIDVAEQAYK</sequence>
<keyword evidence="7" id="KW-0106">Calcium</keyword>
<proteinExistence type="predicted"/>
<name>A0A401US23_9CLOT</name>
<dbReference type="SUPFAM" id="SSF53822">
    <property type="entry name" value="Periplasmic binding protein-like I"/>
    <property type="match status" value="1"/>
</dbReference>
<dbReference type="InterPro" id="IPR025997">
    <property type="entry name" value="SBP_2_dom"/>
</dbReference>
<dbReference type="PANTHER" id="PTHR30036">
    <property type="entry name" value="D-XYLOSE-BINDING PERIPLASMIC PROTEIN"/>
    <property type="match status" value="1"/>
</dbReference>
<dbReference type="RefSeq" id="WP_125004885.1">
    <property type="nucleotide sequence ID" value="NZ_BHYK01000030.1"/>
</dbReference>
<protein>
    <recommendedName>
        <fullName evidence="9">D-galactose/methyl-galactoside binding periplasmic protein MglB</fullName>
    </recommendedName>
</protein>
<evidence type="ECO:0000256" key="5">
    <source>
        <dbReference type="ARBA" id="ARBA00022729"/>
    </source>
</evidence>
<keyword evidence="5" id="KW-0732">Signal</keyword>
<dbReference type="Gene3D" id="3.40.50.2300">
    <property type="match status" value="2"/>
</dbReference>
<evidence type="ECO:0000313" key="12">
    <source>
        <dbReference type="Proteomes" id="UP000287872"/>
    </source>
</evidence>
<dbReference type="GO" id="GO:0030288">
    <property type="term" value="C:outer membrane-bounded periplasmic space"/>
    <property type="evidence" value="ECO:0007669"/>
    <property type="project" value="TreeGrafter"/>
</dbReference>
<evidence type="ECO:0000256" key="3">
    <source>
        <dbReference type="ARBA" id="ARBA00022597"/>
    </source>
</evidence>
<dbReference type="EMBL" id="BHYK01000030">
    <property type="protein sequence ID" value="GCD12301.1"/>
    <property type="molecule type" value="Genomic_DNA"/>
</dbReference>
<evidence type="ECO:0000259" key="10">
    <source>
        <dbReference type="Pfam" id="PF13407"/>
    </source>
</evidence>
<reference evidence="11 12" key="1">
    <citation type="submission" date="2018-11" db="EMBL/GenBank/DDBJ databases">
        <title>Genome sequencing and assembly of Clostridium tagluense strain A121.</title>
        <authorList>
            <person name="Murakami T."/>
            <person name="Segawa T."/>
            <person name="Shcherbakova V.A."/>
            <person name="Mori H."/>
            <person name="Yoshimura Y."/>
        </authorList>
    </citation>
    <scope>NUCLEOTIDE SEQUENCE [LARGE SCALE GENOMIC DNA]</scope>
    <source>
        <strain evidence="11 12">A121</strain>
    </source>
</reference>
<dbReference type="InterPro" id="IPR028082">
    <property type="entry name" value="Peripla_BP_I"/>
</dbReference>
<keyword evidence="4" id="KW-0479">Metal-binding</keyword>
<comment type="subunit">
    <text evidence="8">The ABC transporter complex is composed of one ATP-binding protein (MglA), two transmembrane proteins (MglC) and a solute-binding protein (MglB).</text>
</comment>
<comment type="subcellular location">
    <subcellularLocation>
        <location evidence="1">Cell envelope</location>
    </subcellularLocation>
</comment>
<dbReference type="Proteomes" id="UP000287872">
    <property type="component" value="Unassembled WGS sequence"/>
</dbReference>
<dbReference type="GO" id="GO:0030246">
    <property type="term" value="F:carbohydrate binding"/>
    <property type="evidence" value="ECO:0007669"/>
    <property type="project" value="InterPro"/>
</dbReference>
<keyword evidence="6" id="KW-0574">Periplasm</keyword>
<dbReference type="InterPro" id="IPR050555">
    <property type="entry name" value="Bact_Solute-Bind_Prot2"/>
</dbReference>
<dbReference type="Pfam" id="PF13407">
    <property type="entry name" value="Peripla_BP_4"/>
    <property type="match status" value="1"/>
</dbReference>
<evidence type="ECO:0000256" key="1">
    <source>
        <dbReference type="ARBA" id="ARBA00004196"/>
    </source>
</evidence>
<organism evidence="11 12">
    <name type="scientific">Clostridium tagluense</name>
    <dbReference type="NCBI Taxonomy" id="360422"/>
    <lineage>
        <taxon>Bacteria</taxon>
        <taxon>Bacillati</taxon>
        <taxon>Bacillota</taxon>
        <taxon>Clostridia</taxon>
        <taxon>Eubacteriales</taxon>
        <taxon>Clostridiaceae</taxon>
        <taxon>Clostridium</taxon>
    </lineage>
</organism>
<comment type="caution">
    <text evidence="11">The sequence shown here is derived from an EMBL/GenBank/DDBJ whole genome shotgun (WGS) entry which is preliminary data.</text>
</comment>
<evidence type="ECO:0000313" key="11">
    <source>
        <dbReference type="EMBL" id="GCD12301.1"/>
    </source>
</evidence>
<keyword evidence="12" id="KW-1185">Reference proteome</keyword>
<dbReference type="OrthoDB" id="9769193at2"/>
<dbReference type="AlphaFoldDB" id="A0A401US23"/>
<accession>A0A401US23</accession>
<evidence type="ECO:0000256" key="4">
    <source>
        <dbReference type="ARBA" id="ARBA00022723"/>
    </source>
</evidence>
<evidence type="ECO:0000256" key="7">
    <source>
        <dbReference type="ARBA" id="ARBA00022837"/>
    </source>
</evidence>
<dbReference type="InterPro" id="IPR044085">
    <property type="entry name" value="MglB-like_PBP1"/>
</dbReference>
<keyword evidence="2" id="KW-0813">Transport</keyword>
<evidence type="ECO:0000256" key="6">
    <source>
        <dbReference type="ARBA" id="ARBA00022764"/>
    </source>
</evidence>